<feature type="domain" description="RNA-binding S4" evidence="7">
    <location>
        <begin position="16"/>
        <end position="73"/>
    </location>
</feature>
<evidence type="ECO:0000256" key="3">
    <source>
        <dbReference type="ARBA" id="ARBA00036882"/>
    </source>
</evidence>
<organism evidence="8 9">
    <name type="scientific">Azospirillum oleiclasticum</name>
    <dbReference type="NCBI Taxonomy" id="2735135"/>
    <lineage>
        <taxon>Bacteria</taxon>
        <taxon>Pseudomonadati</taxon>
        <taxon>Pseudomonadota</taxon>
        <taxon>Alphaproteobacteria</taxon>
        <taxon>Rhodospirillales</taxon>
        <taxon>Azospirillaceae</taxon>
        <taxon>Azospirillum</taxon>
    </lineage>
</organism>
<evidence type="ECO:0000256" key="5">
    <source>
        <dbReference type="RuleBase" id="RU362028"/>
    </source>
</evidence>
<evidence type="ECO:0000313" key="9">
    <source>
        <dbReference type="Proteomes" id="UP000584642"/>
    </source>
</evidence>
<comment type="similarity">
    <text evidence="1 5">Belongs to the pseudouridine synthase RluA family.</text>
</comment>
<dbReference type="SUPFAM" id="SSF55174">
    <property type="entry name" value="Alpha-L RNA-binding motif"/>
    <property type="match status" value="1"/>
</dbReference>
<dbReference type="RefSeq" id="WP_180280093.1">
    <property type="nucleotide sequence ID" value="NZ_JABFDB010000001.1"/>
</dbReference>
<dbReference type="PANTHER" id="PTHR21600:SF44">
    <property type="entry name" value="RIBOSOMAL LARGE SUBUNIT PSEUDOURIDINE SYNTHASE D"/>
    <property type="match status" value="1"/>
</dbReference>
<dbReference type="PANTHER" id="PTHR21600">
    <property type="entry name" value="MITOCHONDRIAL RNA PSEUDOURIDINE SYNTHASE"/>
    <property type="match status" value="1"/>
</dbReference>
<dbReference type="PROSITE" id="PS01129">
    <property type="entry name" value="PSI_RLU"/>
    <property type="match status" value="1"/>
</dbReference>
<sequence length="330" mass="36353">MSSVETKTVAEDEADIRLDRWFRRHYPLVTHGHLERLLRTGQVRVDGKRAKAATRLEAGQAVRVPPLGVADSPVRDMPRAAPAPSKKEEEALQARVLYRDNDVIAFDKPAGLAVQGGTGTTKHLDAMLDALRFGSNERPRLVHRLDKDTSGVLLLARNPLAATKLAEAFRSRDTKKIYWAVTVGVPKPFQGKIDLALAKEGSARGERVAEDEDEGKRALTVYSVLENLGKQAAFVALWPRTGRTHQLRVHMNAIGTPILGDGKYGGQGAFLPGAELPKKLHLHARRIIIPHPRNPRPIDVTAPLPDHMRTTWSYLGFDPSLGGDPFAELE</sequence>
<evidence type="ECO:0000256" key="1">
    <source>
        <dbReference type="ARBA" id="ARBA00010876"/>
    </source>
</evidence>
<dbReference type="PROSITE" id="PS50889">
    <property type="entry name" value="S4"/>
    <property type="match status" value="1"/>
</dbReference>
<reference evidence="8 9" key="1">
    <citation type="submission" date="2020-05" db="EMBL/GenBank/DDBJ databases">
        <title>Azospirillum oleiclasticum sp. nov, a nitrogen-fixing and heavy crude oil-emulsifying bacterium isolated from the crude oil of Yumen Oilfield.</title>
        <authorList>
            <person name="Wu D."/>
            <person name="Cai M."/>
            <person name="Zhang X."/>
        </authorList>
    </citation>
    <scope>NUCLEOTIDE SEQUENCE [LARGE SCALE GENOMIC DNA]</scope>
    <source>
        <strain evidence="8 9">ROY-1-1-2</strain>
    </source>
</reference>
<comment type="catalytic activity">
    <reaction evidence="3">
        <text>uridine(1911/1915/1917) in 23S rRNA = pseudouridine(1911/1915/1917) in 23S rRNA</text>
        <dbReference type="Rhea" id="RHEA:42524"/>
        <dbReference type="Rhea" id="RHEA-COMP:10097"/>
        <dbReference type="Rhea" id="RHEA-COMP:10098"/>
        <dbReference type="ChEBI" id="CHEBI:65314"/>
        <dbReference type="ChEBI" id="CHEBI:65315"/>
        <dbReference type="EC" id="5.4.99.23"/>
    </reaction>
</comment>
<accession>A0ABX2T217</accession>
<dbReference type="SMART" id="SM00363">
    <property type="entry name" value="S4"/>
    <property type="match status" value="1"/>
</dbReference>
<dbReference type="InterPro" id="IPR006225">
    <property type="entry name" value="PsdUridine_synth_RluC/D"/>
</dbReference>
<evidence type="ECO:0000256" key="4">
    <source>
        <dbReference type="PROSITE-ProRule" id="PRU00182"/>
    </source>
</evidence>
<dbReference type="CDD" id="cd00165">
    <property type="entry name" value="S4"/>
    <property type="match status" value="1"/>
</dbReference>
<dbReference type="SUPFAM" id="SSF55120">
    <property type="entry name" value="Pseudouridine synthase"/>
    <property type="match status" value="1"/>
</dbReference>
<evidence type="ECO:0000313" key="8">
    <source>
        <dbReference type="EMBL" id="NYZ18341.1"/>
    </source>
</evidence>
<dbReference type="NCBIfam" id="TIGR00005">
    <property type="entry name" value="rluA_subfam"/>
    <property type="match status" value="1"/>
</dbReference>
<dbReference type="CDD" id="cd02869">
    <property type="entry name" value="PseudoU_synth_RluA_like"/>
    <property type="match status" value="1"/>
</dbReference>
<comment type="caution">
    <text evidence="8">The sequence shown here is derived from an EMBL/GenBank/DDBJ whole genome shotgun (WGS) entry which is preliminary data.</text>
</comment>
<comment type="function">
    <text evidence="5">Responsible for synthesis of pseudouridine from uracil.</text>
</comment>
<proteinExistence type="inferred from homology"/>
<dbReference type="Proteomes" id="UP000584642">
    <property type="component" value="Unassembled WGS sequence"/>
</dbReference>
<gene>
    <name evidence="8" type="ORF">HND93_01350</name>
</gene>
<dbReference type="Pfam" id="PF00849">
    <property type="entry name" value="PseudoU_synth_2"/>
    <property type="match status" value="1"/>
</dbReference>
<name>A0ABX2T217_9PROT</name>
<keyword evidence="4" id="KW-0694">RNA-binding</keyword>
<dbReference type="InterPro" id="IPR006145">
    <property type="entry name" value="PsdUridine_synth_RsuA/RluA"/>
</dbReference>
<evidence type="ECO:0000259" key="7">
    <source>
        <dbReference type="SMART" id="SM00363"/>
    </source>
</evidence>
<keyword evidence="9" id="KW-1185">Reference proteome</keyword>
<feature type="region of interest" description="Disordered" evidence="6">
    <location>
        <begin position="67"/>
        <end position="88"/>
    </location>
</feature>
<dbReference type="InterPro" id="IPR036986">
    <property type="entry name" value="S4_RNA-bd_sf"/>
</dbReference>
<dbReference type="EC" id="5.4.99.-" evidence="5"/>
<dbReference type="InterPro" id="IPR002942">
    <property type="entry name" value="S4_RNA-bd"/>
</dbReference>
<evidence type="ECO:0000256" key="6">
    <source>
        <dbReference type="SAM" id="MobiDB-lite"/>
    </source>
</evidence>
<dbReference type="Gene3D" id="3.30.2350.10">
    <property type="entry name" value="Pseudouridine synthase"/>
    <property type="match status" value="1"/>
</dbReference>
<dbReference type="InterPro" id="IPR006224">
    <property type="entry name" value="PsdUridine_synth_RluA-like_CS"/>
</dbReference>
<comment type="catalytic activity">
    <reaction evidence="5">
        <text>a uridine in RNA = a pseudouridine in RNA</text>
        <dbReference type="Rhea" id="RHEA:48348"/>
        <dbReference type="Rhea" id="RHEA-COMP:12068"/>
        <dbReference type="Rhea" id="RHEA-COMP:12069"/>
        <dbReference type="ChEBI" id="CHEBI:65314"/>
        <dbReference type="ChEBI" id="CHEBI:65315"/>
    </reaction>
</comment>
<dbReference type="Gene3D" id="3.10.290.10">
    <property type="entry name" value="RNA-binding S4 domain"/>
    <property type="match status" value="1"/>
</dbReference>
<evidence type="ECO:0000256" key="2">
    <source>
        <dbReference type="ARBA" id="ARBA00023235"/>
    </source>
</evidence>
<dbReference type="InterPro" id="IPR020103">
    <property type="entry name" value="PsdUridine_synth_cat_dom_sf"/>
</dbReference>
<protein>
    <recommendedName>
        <fullName evidence="5">Pseudouridine synthase</fullName>
        <ecNumber evidence="5">5.4.99.-</ecNumber>
    </recommendedName>
</protein>
<keyword evidence="2 5" id="KW-0413">Isomerase</keyword>
<dbReference type="EMBL" id="JABFDB010000001">
    <property type="protein sequence ID" value="NYZ18341.1"/>
    <property type="molecule type" value="Genomic_DNA"/>
</dbReference>
<dbReference type="InterPro" id="IPR050188">
    <property type="entry name" value="RluA_PseudoU_synthase"/>
</dbReference>